<dbReference type="EMBL" id="GG663750">
    <property type="protein sequence ID" value="EEH51768.1"/>
    <property type="molecule type" value="Genomic_DNA"/>
</dbReference>
<accession>C1N7T2</accession>
<keyword evidence="5" id="KW-0496">Mitochondrion</keyword>
<dbReference type="STRING" id="564608.C1N7T2"/>
<dbReference type="PANTHER" id="PTHR21382">
    <property type="entry name" value="NADH-UBIQUINONE OXIDOREDUCTASE SUBUNIT"/>
    <property type="match status" value="1"/>
</dbReference>
<dbReference type="OrthoDB" id="1913277at2759"/>
<evidence type="ECO:0000256" key="7">
    <source>
        <dbReference type="SAM" id="Phobius"/>
    </source>
</evidence>
<proteinExistence type="predicted"/>
<evidence type="ECO:0000256" key="5">
    <source>
        <dbReference type="ARBA" id="ARBA00023128"/>
    </source>
</evidence>
<evidence type="ECO:0000256" key="1">
    <source>
        <dbReference type="ARBA" id="ARBA00004448"/>
    </source>
</evidence>
<keyword evidence="2 7" id="KW-0812">Transmembrane</keyword>
<dbReference type="PANTHER" id="PTHR21382:SF1">
    <property type="entry name" value="NADH DEHYDROGENASE [UBIQUINONE] 1 ALPHA SUBCOMPLEX SUBUNIT 11"/>
    <property type="match status" value="1"/>
</dbReference>
<comment type="subcellular location">
    <subcellularLocation>
        <location evidence="1">Mitochondrion inner membrane</location>
        <topology evidence="1">Multi-pass membrane protein</topology>
    </subcellularLocation>
</comment>
<evidence type="ECO:0000256" key="6">
    <source>
        <dbReference type="ARBA" id="ARBA00023136"/>
    </source>
</evidence>
<gene>
    <name evidence="8" type="ORF">MICPUCDRAFT_8521</name>
</gene>
<reference evidence="8 9" key="1">
    <citation type="journal article" date="2009" name="Science">
        <title>Green evolution and dynamic adaptations revealed by genomes of the marine picoeukaryotes Micromonas.</title>
        <authorList>
            <person name="Worden A.Z."/>
            <person name="Lee J.H."/>
            <person name="Mock T."/>
            <person name="Rouze P."/>
            <person name="Simmons M.P."/>
            <person name="Aerts A.L."/>
            <person name="Allen A.E."/>
            <person name="Cuvelier M.L."/>
            <person name="Derelle E."/>
            <person name="Everett M.V."/>
            <person name="Foulon E."/>
            <person name="Grimwood J."/>
            <person name="Gundlach H."/>
            <person name="Henrissat B."/>
            <person name="Napoli C."/>
            <person name="McDonald S.M."/>
            <person name="Parker M.S."/>
            <person name="Rombauts S."/>
            <person name="Salamov A."/>
            <person name="Von Dassow P."/>
            <person name="Badger J.H."/>
            <person name="Coutinho P.M."/>
            <person name="Demir E."/>
            <person name="Dubchak I."/>
            <person name="Gentemann C."/>
            <person name="Eikrem W."/>
            <person name="Gready J.E."/>
            <person name="John U."/>
            <person name="Lanier W."/>
            <person name="Lindquist E.A."/>
            <person name="Lucas S."/>
            <person name="Mayer K.F."/>
            <person name="Moreau H."/>
            <person name="Not F."/>
            <person name="Otillar R."/>
            <person name="Panaud O."/>
            <person name="Pangilinan J."/>
            <person name="Paulsen I."/>
            <person name="Piegu B."/>
            <person name="Poliakov A."/>
            <person name="Robbens S."/>
            <person name="Schmutz J."/>
            <person name="Toulza E."/>
            <person name="Wyss T."/>
            <person name="Zelensky A."/>
            <person name="Zhou K."/>
            <person name="Armbrust E.V."/>
            <person name="Bhattacharya D."/>
            <person name="Goodenough U.W."/>
            <person name="Van de Peer Y."/>
            <person name="Grigoriev I.V."/>
        </authorList>
    </citation>
    <scope>NUCLEOTIDE SEQUENCE [LARGE SCALE GENOMIC DNA]</scope>
    <source>
        <strain evidence="8 9">CCMP1545</strain>
    </source>
</reference>
<dbReference type="Proteomes" id="UP000001876">
    <property type="component" value="Unassembled WGS sequence"/>
</dbReference>
<evidence type="ECO:0000256" key="4">
    <source>
        <dbReference type="ARBA" id="ARBA00022989"/>
    </source>
</evidence>
<protein>
    <submittedName>
        <fullName evidence="8">Mitochondrial protein translocase family</fullName>
    </submittedName>
</protein>
<evidence type="ECO:0000313" key="9">
    <source>
        <dbReference type="Proteomes" id="UP000001876"/>
    </source>
</evidence>
<evidence type="ECO:0000256" key="3">
    <source>
        <dbReference type="ARBA" id="ARBA00022792"/>
    </source>
</evidence>
<evidence type="ECO:0000256" key="2">
    <source>
        <dbReference type="ARBA" id="ARBA00022692"/>
    </source>
</evidence>
<dbReference type="InterPro" id="IPR039205">
    <property type="entry name" value="NDUFA11"/>
</dbReference>
<name>C1N7T2_MICPC</name>
<feature type="non-terminal residue" evidence="8">
    <location>
        <position position="126"/>
    </location>
</feature>
<feature type="transmembrane region" description="Helical" evidence="7">
    <location>
        <begin position="12"/>
        <end position="32"/>
    </location>
</feature>
<dbReference type="GeneID" id="9689405"/>
<dbReference type="AlphaFoldDB" id="C1N7T2"/>
<dbReference type="Pfam" id="PF02466">
    <property type="entry name" value="Tim17"/>
    <property type="match status" value="1"/>
</dbReference>
<evidence type="ECO:0000313" key="8">
    <source>
        <dbReference type="EMBL" id="EEH51768.1"/>
    </source>
</evidence>
<dbReference type="RefSeq" id="XP_003064146.1">
    <property type="nucleotide sequence ID" value="XM_003064100.1"/>
</dbReference>
<dbReference type="OMA" id="RIAYPYR"/>
<keyword evidence="3" id="KW-0999">Mitochondrion inner membrane</keyword>
<dbReference type="eggNOG" id="KOG3225">
    <property type="taxonomic scope" value="Eukaryota"/>
</dbReference>
<organism evidence="9">
    <name type="scientific">Micromonas pusilla (strain CCMP1545)</name>
    <name type="common">Picoplanktonic green alga</name>
    <dbReference type="NCBI Taxonomy" id="564608"/>
    <lineage>
        <taxon>Eukaryota</taxon>
        <taxon>Viridiplantae</taxon>
        <taxon>Chlorophyta</taxon>
        <taxon>Mamiellophyceae</taxon>
        <taxon>Mamiellales</taxon>
        <taxon>Mamiellaceae</taxon>
        <taxon>Micromonas</taxon>
    </lineage>
</organism>
<dbReference type="GO" id="GO:0005743">
    <property type="term" value="C:mitochondrial inner membrane"/>
    <property type="evidence" value="ECO:0007669"/>
    <property type="project" value="UniProtKB-SubCell"/>
</dbReference>
<keyword evidence="4 7" id="KW-1133">Transmembrane helix</keyword>
<keyword evidence="9" id="KW-1185">Reference proteome</keyword>
<dbReference type="KEGG" id="mpp:MICPUCDRAFT_8521"/>
<sequence>MSHESSCLAQTSSSAAAGFFVGTLAGGLGAMWDRVPAVMQNRSLPALAKTAGVMGSTGGVLAAIGAAYSGAKCASAGIRGEDDIWNGVVGALAAGQIFGVRGRSVGLGLGCGATLAVVSATLDARG</sequence>
<dbReference type="GO" id="GO:0006120">
    <property type="term" value="P:mitochondrial electron transport, NADH to ubiquinone"/>
    <property type="evidence" value="ECO:0007669"/>
    <property type="project" value="InterPro"/>
</dbReference>
<keyword evidence="6 7" id="KW-0472">Membrane</keyword>
<dbReference type="GO" id="GO:0045271">
    <property type="term" value="C:respiratory chain complex I"/>
    <property type="evidence" value="ECO:0007669"/>
    <property type="project" value="InterPro"/>
</dbReference>